<dbReference type="Pfam" id="PF08541">
    <property type="entry name" value="ACP_syn_III_C"/>
    <property type="match status" value="1"/>
</dbReference>
<dbReference type="GO" id="GO:0044550">
    <property type="term" value="P:secondary metabolite biosynthetic process"/>
    <property type="evidence" value="ECO:0007669"/>
    <property type="project" value="TreeGrafter"/>
</dbReference>
<name>A0A5D4JIC2_9ACTN</name>
<dbReference type="Proteomes" id="UP000323242">
    <property type="component" value="Unassembled WGS sequence"/>
</dbReference>
<dbReference type="Gene3D" id="3.40.47.10">
    <property type="match status" value="1"/>
</dbReference>
<protein>
    <submittedName>
        <fullName evidence="6">Ketoacyl-ACP synthase III</fullName>
    </submittedName>
</protein>
<gene>
    <name evidence="6" type="ORF">FY004_07535</name>
</gene>
<evidence type="ECO:0000256" key="2">
    <source>
        <dbReference type="ARBA" id="ARBA00022679"/>
    </source>
</evidence>
<feature type="domain" description="Beta-ketoacyl-[acyl-carrier-protein] synthase III N-terminal" evidence="5">
    <location>
        <begin position="95"/>
        <end position="175"/>
    </location>
</feature>
<dbReference type="InterPro" id="IPR013751">
    <property type="entry name" value="ACP_syn_III_N"/>
</dbReference>
<sequence length="334" mass="34521">MAGWVPPRRVTNDDLPASWQVTDDWVRSRTGIGSRHRADPGTATSDVALEAAARVLEGAETVDTVLLASSTPDHPIPASAPAVAARLGLGPVAAFDIAAVCSGFVYGLATGAGLIASGVSRRLLLVGADVYSNLLDPADRSSGILFGDGAGAVLLRAGEPGEPGELLGCDLGSDGGNAGLITVPDGGARSRASGVPPGHGDHHFRMQGADVYKQAVVRMTQSARSLLDRLGWEPLDVDHFVPHQANARILEAVSLRLGIPYERCFLNLAEVGNTGAASIPLALADAQEADRLREGERVLITAFGGGLTWGSAAFTWPSAPAGPTTSTTARRERS</sequence>
<keyword evidence="7" id="KW-1185">Reference proteome</keyword>
<dbReference type="NCBIfam" id="NF006829">
    <property type="entry name" value="PRK09352.1"/>
    <property type="match status" value="1"/>
</dbReference>
<feature type="domain" description="Beta-ketoacyl-[acyl-carrier-protein] synthase III C-terminal" evidence="4">
    <location>
        <begin position="227"/>
        <end position="316"/>
    </location>
</feature>
<keyword evidence="3" id="KW-0012">Acyltransferase</keyword>
<organism evidence="6 7">
    <name type="scientific">Streptomyces parvus</name>
    <dbReference type="NCBI Taxonomy" id="66428"/>
    <lineage>
        <taxon>Bacteria</taxon>
        <taxon>Bacillati</taxon>
        <taxon>Actinomycetota</taxon>
        <taxon>Actinomycetes</taxon>
        <taxon>Kitasatosporales</taxon>
        <taxon>Streptomycetaceae</taxon>
        <taxon>Streptomyces</taxon>
    </lineage>
</organism>
<dbReference type="PANTHER" id="PTHR34069">
    <property type="entry name" value="3-OXOACYL-[ACYL-CARRIER-PROTEIN] SYNTHASE 3"/>
    <property type="match status" value="1"/>
</dbReference>
<dbReference type="GO" id="GO:0004315">
    <property type="term" value="F:3-oxoacyl-[acyl-carrier-protein] synthase activity"/>
    <property type="evidence" value="ECO:0007669"/>
    <property type="project" value="InterPro"/>
</dbReference>
<evidence type="ECO:0000259" key="5">
    <source>
        <dbReference type="Pfam" id="PF08545"/>
    </source>
</evidence>
<dbReference type="Pfam" id="PF08545">
    <property type="entry name" value="ACP_syn_III"/>
    <property type="match status" value="1"/>
</dbReference>
<dbReference type="GO" id="GO:0006633">
    <property type="term" value="P:fatty acid biosynthetic process"/>
    <property type="evidence" value="ECO:0007669"/>
    <property type="project" value="InterPro"/>
</dbReference>
<accession>A0A5D4JIC2</accession>
<dbReference type="InterPro" id="IPR013747">
    <property type="entry name" value="ACP_syn_III_C"/>
</dbReference>
<evidence type="ECO:0000313" key="7">
    <source>
        <dbReference type="Proteomes" id="UP000323242"/>
    </source>
</evidence>
<dbReference type="InterPro" id="IPR016039">
    <property type="entry name" value="Thiolase-like"/>
</dbReference>
<dbReference type="AlphaFoldDB" id="A0A5D4JIC2"/>
<proteinExistence type="predicted"/>
<dbReference type="SUPFAM" id="SSF53901">
    <property type="entry name" value="Thiolase-like"/>
    <property type="match status" value="1"/>
</dbReference>
<evidence type="ECO:0000313" key="6">
    <source>
        <dbReference type="EMBL" id="TYR65191.1"/>
    </source>
</evidence>
<keyword evidence="2" id="KW-0808">Transferase</keyword>
<keyword evidence="1" id="KW-0963">Cytoplasm</keyword>
<reference evidence="6 7" key="1">
    <citation type="submission" date="2019-08" db="EMBL/GenBank/DDBJ databases">
        <title>Draft genome for granaticin producer strain Streptomyces parvus C05.</title>
        <authorList>
            <person name="Gonzalez-Pimentel J.L."/>
        </authorList>
    </citation>
    <scope>NUCLEOTIDE SEQUENCE [LARGE SCALE GENOMIC DNA]</scope>
    <source>
        <strain evidence="6 7">C05</strain>
    </source>
</reference>
<dbReference type="PANTHER" id="PTHR34069:SF2">
    <property type="entry name" value="BETA-KETOACYL-[ACYL-CARRIER-PROTEIN] SYNTHASE III"/>
    <property type="match status" value="1"/>
</dbReference>
<evidence type="ECO:0000256" key="3">
    <source>
        <dbReference type="ARBA" id="ARBA00023315"/>
    </source>
</evidence>
<evidence type="ECO:0000256" key="1">
    <source>
        <dbReference type="ARBA" id="ARBA00022490"/>
    </source>
</evidence>
<comment type="caution">
    <text evidence="6">The sequence shown here is derived from an EMBL/GenBank/DDBJ whole genome shotgun (WGS) entry which is preliminary data.</text>
</comment>
<dbReference type="EMBL" id="VSZQ01000029">
    <property type="protein sequence ID" value="TYR65191.1"/>
    <property type="molecule type" value="Genomic_DNA"/>
</dbReference>
<evidence type="ECO:0000259" key="4">
    <source>
        <dbReference type="Pfam" id="PF08541"/>
    </source>
</evidence>
<dbReference type="CDD" id="cd00830">
    <property type="entry name" value="KAS_III"/>
    <property type="match status" value="1"/>
</dbReference>